<dbReference type="PANTHER" id="PTHR23077:SF171">
    <property type="entry name" value="NUCLEAR VALOSIN-CONTAINING PROTEIN-LIKE"/>
    <property type="match status" value="1"/>
</dbReference>
<dbReference type="SUPFAM" id="SSF52540">
    <property type="entry name" value="P-loop containing nucleoside triphosphate hydrolases"/>
    <property type="match status" value="2"/>
</dbReference>
<feature type="domain" description="AAA+ ATPase" evidence="5">
    <location>
        <begin position="199"/>
        <end position="349"/>
    </location>
</feature>
<dbReference type="FunFam" id="3.40.50.300:FF:000149">
    <property type="entry name" value="Nuclear valosin-containing protein-like"/>
    <property type="match status" value="1"/>
</dbReference>
<evidence type="ECO:0000313" key="6">
    <source>
        <dbReference type="EMBL" id="EGB03640.1"/>
    </source>
</evidence>
<dbReference type="KEGG" id="aaf:AURANDRAFT_55474"/>
<dbReference type="Pfam" id="PF00004">
    <property type="entry name" value="AAA"/>
    <property type="match status" value="2"/>
</dbReference>
<dbReference type="SMART" id="SM00382">
    <property type="entry name" value="AAA"/>
    <property type="match status" value="2"/>
</dbReference>
<dbReference type="GO" id="GO:0016887">
    <property type="term" value="F:ATP hydrolysis activity"/>
    <property type="evidence" value="ECO:0007669"/>
    <property type="project" value="InterPro"/>
</dbReference>
<dbReference type="InterPro" id="IPR003593">
    <property type="entry name" value="AAA+_ATPase"/>
</dbReference>
<dbReference type="GO" id="GO:0042254">
    <property type="term" value="P:ribosome biogenesis"/>
    <property type="evidence" value="ECO:0007669"/>
    <property type="project" value="TreeGrafter"/>
</dbReference>
<name>F0YMK5_AURAN</name>
<dbReference type="GO" id="GO:0003723">
    <property type="term" value="F:RNA binding"/>
    <property type="evidence" value="ECO:0007669"/>
    <property type="project" value="TreeGrafter"/>
</dbReference>
<dbReference type="GO" id="GO:0005524">
    <property type="term" value="F:ATP binding"/>
    <property type="evidence" value="ECO:0007669"/>
    <property type="project" value="UniProtKB-KW"/>
</dbReference>
<dbReference type="GO" id="GO:0005634">
    <property type="term" value="C:nucleus"/>
    <property type="evidence" value="ECO:0007669"/>
    <property type="project" value="TreeGrafter"/>
</dbReference>
<gene>
    <name evidence="6" type="ORF">AURANDRAFT_55474</name>
</gene>
<dbReference type="AlphaFoldDB" id="F0YMK5"/>
<keyword evidence="2" id="KW-0547">Nucleotide-binding</keyword>
<evidence type="ECO:0000256" key="4">
    <source>
        <dbReference type="SAM" id="MobiDB-lite"/>
    </source>
</evidence>
<dbReference type="GeneID" id="20222534"/>
<dbReference type="OMA" id="TIRTIDC"/>
<feature type="domain" description="AAA+ ATPase" evidence="5">
    <location>
        <begin position="505"/>
        <end position="651"/>
    </location>
</feature>
<keyword evidence="3" id="KW-0067">ATP-binding</keyword>
<dbReference type="Gene3D" id="3.40.50.300">
    <property type="entry name" value="P-loop containing nucleotide triphosphate hydrolases"/>
    <property type="match status" value="2"/>
</dbReference>
<evidence type="ECO:0000256" key="1">
    <source>
        <dbReference type="ARBA" id="ARBA00006914"/>
    </source>
</evidence>
<dbReference type="InterPro" id="IPR041569">
    <property type="entry name" value="AAA_lid_3"/>
</dbReference>
<protein>
    <recommendedName>
        <fullName evidence="5">AAA+ ATPase domain-containing protein</fullName>
    </recommendedName>
</protein>
<dbReference type="InterPro" id="IPR050168">
    <property type="entry name" value="AAA_ATPase_domain"/>
</dbReference>
<dbReference type="GO" id="GO:1990275">
    <property type="term" value="F:preribosome binding"/>
    <property type="evidence" value="ECO:0007669"/>
    <property type="project" value="TreeGrafter"/>
</dbReference>
<keyword evidence="7" id="KW-1185">Reference proteome</keyword>
<accession>F0YMK5</accession>
<dbReference type="InterPro" id="IPR003960">
    <property type="entry name" value="ATPase_AAA_CS"/>
</dbReference>
<feature type="region of interest" description="Disordered" evidence="4">
    <location>
        <begin position="108"/>
        <end position="144"/>
    </location>
</feature>
<evidence type="ECO:0000313" key="7">
    <source>
        <dbReference type="Proteomes" id="UP000002729"/>
    </source>
</evidence>
<reference evidence="6 7" key="1">
    <citation type="journal article" date="2011" name="Proc. Natl. Acad. Sci. U.S.A.">
        <title>Niche of harmful alga Aureococcus anophagefferens revealed through ecogenomics.</title>
        <authorList>
            <person name="Gobler C.J."/>
            <person name="Berry D.L."/>
            <person name="Dyhrman S.T."/>
            <person name="Wilhelm S.W."/>
            <person name="Salamov A."/>
            <person name="Lobanov A.V."/>
            <person name="Zhang Y."/>
            <person name="Collier J.L."/>
            <person name="Wurch L.L."/>
            <person name="Kustka A.B."/>
            <person name="Dill B.D."/>
            <person name="Shah M."/>
            <person name="VerBerkmoes N.C."/>
            <person name="Kuo A."/>
            <person name="Terry A."/>
            <person name="Pangilinan J."/>
            <person name="Lindquist E.A."/>
            <person name="Lucas S."/>
            <person name="Paulsen I.T."/>
            <person name="Hattenrath-Lehmann T.K."/>
            <person name="Talmage S.C."/>
            <person name="Walker E.A."/>
            <person name="Koch F."/>
            <person name="Burson A.M."/>
            <person name="Marcoval M.A."/>
            <person name="Tang Y.Z."/>
            <person name="Lecleir G.R."/>
            <person name="Coyne K.J."/>
            <person name="Berg G.M."/>
            <person name="Bertrand E.M."/>
            <person name="Saito M.A."/>
            <person name="Gladyshev V.N."/>
            <person name="Grigoriev I.V."/>
        </authorList>
    </citation>
    <scope>NUCLEOTIDE SEQUENCE [LARGE SCALE GENOMIC DNA]</scope>
    <source>
        <strain evidence="7">CCMP 1984</strain>
    </source>
</reference>
<dbReference type="RefSeq" id="XP_009041642.1">
    <property type="nucleotide sequence ID" value="XM_009043394.1"/>
</dbReference>
<dbReference type="eggNOG" id="KOG0733">
    <property type="taxonomic scope" value="Eukaryota"/>
</dbReference>
<sequence length="747" mass="77399">MSDTGTASKLRCVVSRLIAAGDIRAEDPAACVVGVLVKQHPEYGRKPQAALRNMVRDALSEGSINDTDVSATGKRTIETCVVNVSGGDSGVAKAVASMNDGLRGTYSALQGSPLASPTSSRQGDGSASAARSSKKRRVHGTAPEEVVASVDPVAASRRLAPQVSLNEYVGYAGAVTRVREAVVDQLSARESYAALGVDGPRGVLVHGPPGCGKTLLCRATAGSAAIALAAEGGGELSYFELSGGDLGSGPEAEMNLERLLSAATTAAPSLVFLDDLDVLIGCGGIASRLCGCLDALPSFRCRPDATPPSSSDGLNLVVVLATVRTPDSLDTRLRRLGRFAREVAIGAPDRAAREAILDAALPRLRDHDVALQDVVRVTPGWVGADLVALADEAGAVCARRVSAWRAAAAATDGTAAHPAATEKSVFVALPNGAHMPPSPLLVTHADVLRALTTVEPCFGRSGFSRAPDVDWKDVGALVGVRDELTTSILAPIADPDRFAALGVPLPAGVLLYGPPGCGKTLLARAVARASDANFINVKGPELLNKYVGESERAVRALFARASASAPCIVFFDEVDALVPRRGGPLGDGTQASGDSNGVTDRVVNQLLTELDGLDTRGQVYVVAATNRPELVDPAFLRPGRVDKLLFVPLPRPEERVSILVAATRRVKLHADVNLAALGRDARADGFSGADLAAVVRTAGLAALKQGMGELNHDHFHAALGQIRPSVSSGDAEAYDRVHARIRGTDST</sequence>
<comment type="similarity">
    <text evidence="1">Belongs to the AAA ATPase family.</text>
</comment>
<evidence type="ECO:0000256" key="2">
    <source>
        <dbReference type="ARBA" id="ARBA00022741"/>
    </source>
</evidence>
<dbReference type="Proteomes" id="UP000002729">
    <property type="component" value="Unassembled WGS sequence"/>
</dbReference>
<evidence type="ECO:0000256" key="3">
    <source>
        <dbReference type="ARBA" id="ARBA00022840"/>
    </source>
</evidence>
<dbReference type="InterPro" id="IPR027417">
    <property type="entry name" value="P-loop_NTPase"/>
</dbReference>
<dbReference type="Gene3D" id="1.10.8.60">
    <property type="match status" value="2"/>
</dbReference>
<dbReference type="PANTHER" id="PTHR23077">
    <property type="entry name" value="AAA-FAMILY ATPASE"/>
    <property type="match status" value="1"/>
</dbReference>
<dbReference type="OrthoDB" id="27435at2759"/>
<dbReference type="InParanoid" id="F0YMK5"/>
<dbReference type="PROSITE" id="PS00674">
    <property type="entry name" value="AAA"/>
    <property type="match status" value="1"/>
</dbReference>
<organism evidence="7">
    <name type="scientific">Aureococcus anophagefferens</name>
    <name type="common">Harmful bloom alga</name>
    <dbReference type="NCBI Taxonomy" id="44056"/>
    <lineage>
        <taxon>Eukaryota</taxon>
        <taxon>Sar</taxon>
        <taxon>Stramenopiles</taxon>
        <taxon>Ochrophyta</taxon>
        <taxon>Pelagophyceae</taxon>
        <taxon>Pelagomonadales</taxon>
        <taxon>Pelagomonadaceae</taxon>
        <taxon>Aureococcus</taxon>
    </lineage>
</organism>
<dbReference type="Pfam" id="PF17862">
    <property type="entry name" value="AAA_lid_3"/>
    <property type="match status" value="2"/>
</dbReference>
<feature type="compositionally biased region" description="Polar residues" evidence="4">
    <location>
        <begin position="108"/>
        <end position="125"/>
    </location>
</feature>
<dbReference type="InterPro" id="IPR003959">
    <property type="entry name" value="ATPase_AAA_core"/>
</dbReference>
<proteinExistence type="inferred from homology"/>
<dbReference type="EMBL" id="GL833165">
    <property type="protein sequence ID" value="EGB03640.1"/>
    <property type="molecule type" value="Genomic_DNA"/>
</dbReference>
<evidence type="ECO:0000259" key="5">
    <source>
        <dbReference type="SMART" id="SM00382"/>
    </source>
</evidence>